<protein>
    <submittedName>
        <fullName evidence="2">Uncharacterized protein</fullName>
    </submittedName>
</protein>
<accession>A0ABP0XZ83</accession>
<evidence type="ECO:0000256" key="1">
    <source>
        <dbReference type="SAM" id="MobiDB-lite"/>
    </source>
</evidence>
<dbReference type="EMBL" id="OZ021744">
    <property type="protein sequence ID" value="CAK9311812.1"/>
    <property type="molecule type" value="Genomic_DNA"/>
</dbReference>
<reference evidence="2 3" key="1">
    <citation type="submission" date="2024-03" db="EMBL/GenBank/DDBJ databases">
        <authorList>
            <person name="Gkanogiannis A."/>
            <person name="Becerra Lopez-Lavalle L."/>
        </authorList>
    </citation>
    <scope>NUCLEOTIDE SEQUENCE [LARGE SCALE GENOMIC DNA]</scope>
</reference>
<sequence length="109" mass="12448">MAPRRVPIRRDKTQGEPTRVKNQGNGQTPYVLLTPEALQMLIQNMSNGSNTSSTTPVVNDTNDSKLIREFKKFDRLIFDGSSMDPNIAENWIAEIETIFRHMNTPEEQK</sequence>
<feature type="region of interest" description="Disordered" evidence="1">
    <location>
        <begin position="1"/>
        <end position="28"/>
    </location>
</feature>
<evidence type="ECO:0000313" key="2">
    <source>
        <dbReference type="EMBL" id="CAK9311812.1"/>
    </source>
</evidence>
<evidence type="ECO:0000313" key="3">
    <source>
        <dbReference type="Proteomes" id="UP001642487"/>
    </source>
</evidence>
<keyword evidence="3" id="KW-1185">Reference proteome</keyword>
<feature type="non-terminal residue" evidence="2">
    <location>
        <position position="109"/>
    </location>
</feature>
<organism evidence="2 3">
    <name type="scientific">Citrullus colocynthis</name>
    <name type="common">colocynth</name>
    <dbReference type="NCBI Taxonomy" id="252529"/>
    <lineage>
        <taxon>Eukaryota</taxon>
        <taxon>Viridiplantae</taxon>
        <taxon>Streptophyta</taxon>
        <taxon>Embryophyta</taxon>
        <taxon>Tracheophyta</taxon>
        <taxon>Spermatophyta</taxon>
        <taxon>Magnoliopsida</taxon>
        <taxon>eudicotyledons</taxon>
        <taxon>Gunneridae</taxon>
        <taxon>Pentapetalae</taxon>
        <taxon>rosids</taxon>
        <taxon>fabids</taxon>
        <taxon>Cucurbitales</taxon>
        <taxon>Cucurbitaceae</taxon>
        <taxon>Benincaseae</taxon>
        <taxon>Citrullus</taxon>
    </lineage>
</organism>
<dbReference type="Proteomes" id="UP001642487">
    <property type="component" value="Chromosome 10"/>
</dbReference>
<name>A0ABP0XZ83_9ROSI</name>
<proteinExistence type="predicted"/>
<gene>
    <name evidence="2" type="ORF">CITCOLO1_LOCUS3480</name>
</gene>